<evidence type="ECO:0000256" key="3">
    <source>
        <dbReference type="ARBA" id="ARBA00023027"/>
    </source>
</evidence>
<dbReference type="PANTHER" id="PTHR43720">
    <property type="entry name" value="2-AMINOMUCONIC SEMIALDEHYDE DEHYDROGENASE"/>
    <property type="match status" value="1"/>
</dbReference>
<evidence type="ECO:0000313" key="7">
    <source>
        <dbReference type="EMBL" id="MBT1701264.1"/>
    </source>
</evidence>
<dbReference type="InterPro" id="IPR016162">
    <property type="entry name" value="Ald_DH_N"/>
</dbReference>
<sequence length="480" mass="52053">MQKIQNYINGELTAPVSGKYLDNYNPAEGKVYSLIPDSDGVDVQNAVEAANEAFALWSSMAVEKRADILQRIATLIDRDLDKLALAESVDQGKPVKLARSVDIPRASANMRFFATGSMHFASEAHITGSEAVNYTARAAVGVAGCISPWNLPLYLFTWKIAPALAAGCTVVAKPSELTPMTAFLFSQLCIEAGLPNGVLNIVHGLGPRAGQAIIEHPEIPAISFTGGTVTGRKIAATAAPMFKKLSLELGGKNPNIIFADCDLEQALTTSILSSFSNQGEICLCGSRIFVERGLYTRFVDEFVKRTRQMTVGDPLDEKTNIGALVSEAHMNKVLSYITLAQEEGGEIVTGGKKVKVAGRCEGGYFLEPTVITGLSHQCRTNQEEIFGPVVTIMPFDTEEEVLAYANSTSYGLSATLWTENLKRAHRVSAQLKSGIIWVNCWLFRDLRTPFGGMKQSGVGREGGWDALRFFTEAKNVCIRL</sequence>
<evidence type="ECO:0000256" key="1">
    <source>
        <dbReference type="ARBA" id="ARBA00009986"/>
    </source>
</evidence>
<evidence type="ECO:0000259" key="6">
    <source>
        <dbReference type="Pfam" id="PF00171"/>
    </source>
</evidence>
<dbReference type="PROSITE" id="PS00070">
    <property type="entry name" value="ALDEHYDE_DEHYDR_CYS"/>
    <property type="match status" value="1"/>
</dbReference>
<dbReference type="Gene3D" id="3.40.309.10">
    <property type="entry name" value="Aldehyde Dehydrogenase, Chain A, domain 2"/>
    <property type="match status" value="1"/>
</dbReference>
<evidence type="ECO:0000313" key="8">
    <source>
        <dbReference type="Proteomes" id="UP001319200"/>
    </source>
</evidence>
<evidence type="ECO:0000256" key="4">
    <source>
        <dbReference type="PROSITE-ProRule" id="PRU10007"/>
    </source>
</evidence>
<evidence type="ECO:0000256" key="2">
    <source>
        <dbReference type="ARBA" id="ARBA00023002"/>
    </source>
</evidence>
<reference evidence="7 8" key="1">
    <citation type="submission" date="2021-05" db="EMBL/GenBank/DDBJ databases">
        <title>A Polyphasic approach of four new species of the genus Ohtaekwangia: Ohtaekwangia histidinii sp. nov., Ohtaekwangia cretensis sp. nov., Ohtaekwangia indiensis sp. nov., Ohtaekwangia reichenbachii sp. nov. from diverse environment.</title>
        <authorList>
            <person name="Octaviana S."/>
        </authorList>
    </citation>
    <scope>NUCLEOTIDE SEQUENCE [LARGE SCALE GENOMIC DNA]</scope>
    <source>
        <strain evidence="7 8">PWU4</strain>
    </source>
</reference>
<feature type="active site" evidence="4">
    <location>
        <position position="248"/>
    </location>
</feature>
<dbReference type="Pfam" id="PF00171">
    <property type="entry name" value="Aldedh"/>
    <property type="match status" value="1"/>
</dbReference>
<dbReference type="InterPro" id="IPR016163">
    <property type="entry name" value="Ald_DH_C"/>
</dbReference>
<dbReference type="FunFam" id="3.40.605.10:FF:000001">
    <property type="entry name" value="Aldehyde dehydrogenase 1"/>
    <property type="match status" value="1"/>
</dbReference>
<name>A0AAP2DV43_9BACT</name>
<dbReference type="InterPro" id="IPR016160">
    <property type="entry name" value="Ald_DH_CS_CYS"/>
</dbReference>
<dbReference type="PANTHER" id="PTHR43720:SF2">
    <property type="entry name" value="2-AMINOMUCONIC SEMIALDEHYDE DEHYDROGENASE"/>
    <property type="match status" value="1"/>
</dbReference>
<dbReference type="EMBL" id="JAHESF010000062">
    <property type="protein sequence ID" value="MBT1701264.1"/>
    <property type="molecule type" value="Genomic_DNA"/>
</dbReference>
<dbReference type="InterPro" id="IPR016161">
    <property type="entry name" value="Ald_DH/histidinol_DH"/>
</dbReference>
<dbReference type="AlphaFoldDB" id="A0AAP2DV43"/>
<dbReference type="FunFam" id="3.40.309.10:FF:000012">
    <property type="entry name" value="Betaine aldehyde dehydrogenase"/>
    <property type="match status" value="1"/>
</dbReference>
<dbReference type="SUPFAM" id="SSF53720">
    <property type="entry name" value="ALDH-like"/>
    <property type="match status" value="1"/>
</dbReference>
<gene>
    <name evidence="7" type="ORF">KK083_30510</name>
</gene>
<organism evidence="7 8">
    <name type="scientific">Chryseosolibacter histidini</name>
    <dbReference type="NCBI Taxonomy" id="2782349"/>
    <lineage>
        <taxon>Bacteria</taxon>
        <taxon>Pseudomonadati</taxon>
        <taxon>Bacteroidota</taxon>
        <taxon>Cytophagia</taxon>
        <taxon>Cytophagales</taxon>
        <taxon>Chryseotaleaceae</taxon>
        <taxon>Chryseosolibacter</taxon>
    </lineage>
</organism>
<dbReference type="GO" id="GO:0004030">
    <property type="term" value="F:aldehyde dehydrogenase [NAD(P)+] activity"/>
    <property type="evidence" value="ECO:0007669"/>
    <property type="project" value="UniProtKB-ARBA"/>
</dbReference>
<proteinExistence type="inferred from homology"/>
<accession>A0AAP2DV43</accession>
<dbReference type="RefSeq" id="WP_254169948.1">
    <property type="nucleotide sequence ID" value="NZ_JAHESF010000062.1"/>
</dbReference>
<evidence type="ECO:0000256" key="5">
    <source>
        <dbReference type="RuleBase" id="RU003345"/>
    </source>
</evidence>
<comment type="caution">
    <text evidence="7">The sequence shown here is derived from an EMBL/GenBank/DDBJ whole genome shotgun (WGS) entry which is preliminary data.</text>
</comment>
<keyword evidence="2 5" id="KW-0560">Oxidoreductase</keyword>
<keyword evidence="3" id="KW-0520">NAD</keyword>
<dbReference type="PROSITE" id="PS00687">
    <property type="entry name" value="ALDEHYDE_DEHYDR_GLU"/>
    <property type="match status" value="1"/>
</dbReference>
<dbReference type="InterPro" id="IPR015590">
    <property type="entry name" value="Aldehyde_DH_dom"/>
</dbReference>
<dbReference type="CDD" id="cd07093">
    <property type="entry name" value="ALDH_F8_HMSADH"/>
    <property type="match status" value="1"/>
</dbReference>
<protein>
    <submittedName>
        <fullName evidence="7">Aldehyde dehydrogenase</fullName>
    </submittedName>
</protein>
<feature type="domain" description="Aldehyde dehydrogenase" evidence="6">
    <location>
        <begin position="19"/>
        <end position="476"/>
    </location>
</feature>
<keyword evidence="8" id="KW-1185">Reference proteome</keyword>
<dbReference type="Proteomes" id="UP001319200">
    <property type="component" value="Unassembled WGS sequence"/>
</dbReference>
<dbReference type="Gene3D" id="3.40.605.10">
    <property type="entry name" value="Aldehyde Dehydrogenase, Chain A, domain 1"/>
    <property type="match status" value="1"/>
</dbReference>
<comment type="similarity">
    <text evidence="1 5">Belongs to the aldehyde dehydrogenase family.</text>
</comment>
<dbReference type="InterPro" id="IPR029510">
    <property type="entry name" value="Ald_DH_CS_GLU"/>
</dbReference>